<feature type="compositionally biased region" description="Basic residues" evidence="1">
    <location>
        <begin position="63"/>
        <end position="72"/>
    </location>
</feature>
<dbReference type="Proteomes" id="UP001190926">
    <property type="component" value="Unassembled WGS sequence"/>
</dbReference>
<evidence type="ECO:0000313" key="3">
    <source>
        <dbReference type="Proteomes" id="UP001190926"/>
    </source>
</evidence>
<protein>
    <submittedName>
        <fullName evidence="2">Uncharacterized protein</fullName>
    </submittedName>
</protein>
<gene>
    <name evidence="2" type="ORF">C2S53_014787</name>
</gene>
<keyword evidence="3" id="KW-1185">Reference proteome</keyword>
<evidence type="ECO:0000313" key="2">
    <source>
        <dbReference type="EMBL" id="KAH6757147.1"/>
    </source>
</evidence>
<comment type="caution">
    <text evidence="2">The sequence shown here is derived from an EMBL/GenBank/DDBJ whole genome shotgun (WGS) entry which is preliminary data.</text>
</comment>
<sequence>MNSTRNRSESNPTTTESSRSFSPASLPNLPSESTTATFRAPSPSTGRLAPARPSTVPPEIPKSRRSRRRRRTTPTASTDRRRPAPDR</sequence>
<dbReference type="EMBL" id="SDAM02029495">
    <property type="protein sequence ID" value="KAH6757147.1"/>
    <property type="molecule type" value="Genomic_DNA"/>
</dbReference>
<evidence type="ECO:0000256" key="1">
    <source>
        <dbReference type="SAM" id="MobiDB-lite"/>
    </source>
</evidence>
<organism evidence="2 3">
    <name type="scientific">Perilla frutescens var. hirtella</name>
    <name type="common">Perilla citriodora</name>
    <name type="synonym">Perilla setoyensis</name>
    <dbReference type="NCBI Taxonomy" id="608512"/>
    <lineage>
        <taxon>Eukaryota</taxon>
        <taxon>Viridiplantae</taxon>
        <taxon>Streptophyta</taxon>
        <taxon>Embryophyta</taxon>
        <taxon>Tracheophyta</taxon>
        <taxon>Spermatophyta</taxon>
        <taxon>Magnoliopsida</taxon>
        <taxon>eudicotyledons</taxon>
        <taxon>Gunneridae</taxon>
        <taxon>Pentapetalae</taxon>
        <taxon>asterids</taxon>
        <taxon>lamiids</taxon>
        <taxon>Lamiales</taxon>
        <taxon>Lamiaceae</taxon>
        <taxon>Nepetoideae</taxon>
        <taxon>Elsholtzieae</taxon>
        <taxon>Perilla</taxon>
    </lineage>
</organism>
<feature type="compositionally biased region" description="Basic and acidic residues" evidence="1">
    <location>
        <begin position="78"/>
        <end position="87"/>
    </location>
</feature>
<name>A0AAD4NYQ8_PERFH</name>
<reference evidence="2 3" key="1">
    <citation type="journal article" date="2021" name="Nat. Commun.">
        <title>Incipient diploidization of the medicinal plant Perilla within 10,000 years.</title>
        <authorList>
            <person name="Zhang Y."/>
            <person name="Shen Q."/>
            <person name="Leng L."/>
            <person name="Zhang D."/>
            <person name="Chen S."/>
            <person name="Shi Y."/>
            <person name="Ning Z."/>
            <person name="Chen S."/>
        </authorList>
    </citation>
    <scope>NUCLEOTIDE SEQUENCE [LARGE SCALE GENOMIC DNA]</scope>
    <source>
        <strain evidence="3">cv. PC099</strain>
    </source>
</reference>
<feature type="region of interest" description="Disordered" evidence="1">
    <location>
        <begin position="1"/>
        <end position="87"/>
    </location>
</feature>
<accession>A0AAD4NYQ8</accession>
<dbReference type="AlphaFoldDB" id="A0AAD4NYQ8"/>
<feature type="compositionally biased region" description="Polar residues" evidence="1">
    <location>
        <begin position="1"/>
        <end position="45"/>
    </location>
</feature>
<proteinExistence type="predicted"/>